<keyword evidence="1" id="KW-0413">Isomerase</keyword>
<dbReference type="Pfam" id="PF01361">
    <property type="entry name" value="Tautomerase"/>
    <property type="match status" value="1"/>
</dbReference>
<dbReference type="InterPro" id="IPR017284">
    <property type="entry name" value="Tautomerase_PptA"/>
</dbReference>
<dbReference type="InterPro" id="IPR004370">
    <property type="entry name" value="4-OT-like_dom"/>
</dbReference>
<sequence>MPHLILKMVSGRTETQKRTVAERLTKVIVETLGVDEGSVSVAIEDVAMADWTESVYVPDIQAKPDAIYKKPGYDPFP</sequence>
<dbReference type="PIRSF" id="PIRSF037799">
    <property type="entry name" value="Tautomer_YdcE_prd"/>
    <property type="match status" value="1"/>
</dbReference>
<evidence type="ECO:0000313" key="4">
    <source>
        <dbReference type="EMBL" id="KAA1180481.1"/>
    </source>
</evidence>
<gene>
    <name evidence="4" type="ORF">FP026_16785</name>
</gene>
<proteinExistence type="predicted"/>
<dbReference type="InterPro" id="IPR014347">
    <property type="entry name" value="Tautomerase/MIF_sf"/>
</dbReference>
<dbReference type="AlphaFoldDB" id="A0A5B0W325"/>
<evidence type="ECO:0000313" key="5">
    <source>
        <dbReference type="Proteomes" id="UP000323608"/>
    </source>
</evidence>
<evidence type="ECO:0000256" key="1">
    <source>
        <dbReference type="ARBA" id="ARBA00023235"/>
    </source>
</evidence>
<dbReference type="OrthoDB" id="3395834at2"/>
<dbReference type="GO" id="GO:0016862">
    <property type="term" value="F:intramolecular oxidoreductase activity, interconverting keto- and enol-groups"/>
    <property type="evidence" value="ECO:0007669"/>
    <property type="project" value="InterPro"/>
</dbReference>
<feature type="domain" description="4-oxalocrotonate tautomerase-like" evidence="3">
    <location>
        <begin position="2"/>
        <end position="51"/>
    </location>
</feature>
<accession>A0A5B0W325</accession>
<dbReference type="RefSeq" id="WP_149635732.1">
    <property type="nucleotide sequence ID" value="NZ_VNIP01000008.1"/>
</dbReference>
<evidence type="ECO:0000259" key="3">
    <source>
        <dbReference type="Pfam" id="PF01361"/>
    </source>
</evidence>
<reference evidence="4 5" key="1">
    <citation type="submission" date="2019-07" db="EMBL/GenBank/DDBJ databases">
        <title>The Draft Genome Sequence of Rhizobium tropici SARCC-755 Associated with Superior Nodulation on Pigeonpea (Cajanus cajan (L.) Millsp.).</title>
        <authorList>
            <person name="Bopape F.L."/>
            <person name="Hassen A.I."/>
            <person name="Swanevelder Z.H."/>
            <person name="Gwata E.T."/>
        </authorList>
    </citation>
    <scope>NUCLEOTIDE SEQUENCE [LARGE SCALE GENOMIC DNA]</scope>
    <source>
        <strain evidence="4 5">SARCC-755</strain>
    </source>
</reference>
<dbReference type="Proteomes" id="UP000323608">
    <property type="component" value="Unassembled WGS sequence"/>
</dbReference>
<dbReference type="SUPFAM" id="SSF55331">
    <property type="entry name" value="Tautomerase/MIF"/>
    <property type="match status" value="1"/>
</dbReference>
<comment type="caution">
    <text evidence="4">The sequence shown here is derived from an EMBL/GenBank/DDBJ whole genome shotgun (WGS) entry which is preliminary data.</text>
</comment>
<evidence type="ECO:0000256" key="2">
    <source>
        <dbReference type="PIRSR" id="PIRSR037799-1"/>
    </source>
</evidence>
<organism evidence="4 5">
    <name type="scientific">Rhizobium tropici</name>
    <dbReference type="NCBI Taxonomy" id="398"/>
    <lineage>
        <taxon>Bacteria</taxon>
        <taxon>Pseudomonadati</taxon>
        <taxon>Pseudomonadota</taxon>
        <taxon>Alphaproteobacteria</taxon>
        <taxon>Hyphomicrobiales</taxon>
        <taxon>Rhizobiaceae</taxon>
        <taxon>Rhizobium/Agrobacterium group</taxon>
        <taxon>Rhizobium</taxon>
    </lineage>
</organism>
<feature type="active site" description="Proton acceptor; via imino nitrogen" evidence="2">
    <location>
        <position position="2"/>
    </location>
</feature>
<protein>
    <submittedName>
        <fullName evidence="4">4-oxalocrotonate tautomerase</fullName>
    </submittedName>
</protein>
<dbReference type="Gene3D" id="3.30.429.10">
    <property type="entry name" value="Macrophage Migration Inhibitory Factor"/>
    <property type="match status" value="1"/>
</dbReference>
<dbReference type="GO" id="GO:0005737">
    <property type="term" value="C:cytoplasm"/>
    <property type="evidence" value="ECO:0007669"/>
    <property type="project" value="InterPro"/>
</dbReference>
<name>A0A5B0W325_RHITR</name>
<dbReference type="EMBL" id="VNIP01000008">
    <property type="protein sequence ID" value="KAA1180481.1"/>
    <property type="molecule type" value="Genomic_DNA"/>
</dbReference>